<accession>A0ABY0CC55</accession>
<name>A0ABY0CC55_9MICO</name>
<dbReference type="InterPro" id="IPR009057">
    <property type="entry name" value="Homeodomain-like_sf"/>
</dbReference>
<dbReference type="EMBL" id="RZGY01000001">
    <property type="protein sequence ID" value="RUQ87256.1"/>
    <property type="molecule type" value="Genomic_DNA"/>
</dbReference>
<sequence>MLDLANQRRSKGNNLRVLNLGGQNVNTRTPMGGLVFTVSQIQNGRRLIQAGGSPIEIARDLGLSRATLRRRLRELRVSFIYRTDDYPRESARSTLPTGGAHAIRVSLRRQRCLRSTDAIELLGLATGLTIVLGLQGITGPASAQTDDSGTIALAAEASPSSVPSTDDPDAVAEYLKLLAEYRSSNTSARAAAASGPCLSGAVKKTVSQGTTISVYRTVDAPRLVCSNAAQAVYDNEYKPMVASAYEGQKRRDQLVCQISNAWDKRPWNLDPWRPNVGYAATVAALCNP</sequence>
<dbReference type="InterPro" id="IPR019719">
    <property type="entry name" value="DUF2599"/>
</dbReference>
<reference evidence="1 2" key="1">
    <citation type="submission" date="2018-12" db="EMBL/GenBank/DDBJ databases">
        <authorList>
            <person name="hu s."/>
            <person name="Xu Y."/>
            <person name="Xu B."/>
            <person name="Li F."/>
        </authorList>
    </citation>
    <scope>NUCLEOTIDE SEQUENCE [LARGE SCALE GENOMIC DNA]</scope>
    <source>
        <strain evidence="1 2">KSW2-17</strain>
    </source>
</reference>
<comment type="caution">
    <text evidence="1">The sequence shown here is derived from an EMBL/GenBank/DDBJ whole genome shotgun (WGS) entry which is preliminary data.</text>
</comment>
<gene>
    <name evidence="1" type="ORF">ELQ93_10125</name>
</gene>
<organism evidence="1 2">
    <name type="scientific">Labedella gwakjiensis</name>
    <dbReference type="NCBI Taxonomy" id="390269"/>
    <lineage>
        <taxon>Bacteria</taxon>
        <taxon>Bacillati</taxon>
        <taxon>Actinomycetota</taxon>
        <taxon>Actinomycetes</taxon>
        <taxon>Micrococcales</taxon>
        <taxon>Microbacteriaceae</taxon>
        <taxon>Labedella</taxon>
    </lineage>
</organism>
<protein>
    <submittedName>
        <fullName evidence="1">DUF2599 domain-containing protein</fullName>
    </submittedName>
</protein>
<evidence type="ECO:0000313" key="1">
    <source>
        <dbReference type="EMBL" id="RUQ87256.1"/>
    </source>
</evidence>
<dbReference type="Pfam" id="PF10783">
    <property type="entry name" value="DUF2599"/>
    <property type="match status" value="1"/>
</dbReference>
<keyword evidence="2" id="KW-1185">Reference proteome</keyword>
<dbReference type="Proteomes" id="UP000268291">
    <property type="component" value="Unassembled WGS sequence"/>
</dbReference>
<evidence type="ECO:0000313" key="2">
    <source>
        <dbReference type="Proteomes" id="UP000268291"/>
    </source>
</evidence>
<proteinExistence type="predicted"/>
<dbReference type="SUPFAM" id="SSF46689">
    <property type="entry name" value="Homeodomain-like"/>
    <property type="match status" value="1"/>
</dbReference>